<dbReference type="EMBL" id="CALNXJ010000052">
    <property type="protein sequence ID" value="CAH3153101.1"/>
    <property type="molecule type" value="Genomic_DNA"/>
</dbReference>
<dbReference type="Proteomes" id="UP001159428">
    <property type="component" value="Unassembled WGS sequence"/>
</dbReference>
<dbReference type="PANTHER" id="PTHR22990">
    <property type="entry name" value="F-BOX ONLY PROTEIN"/>
    <property type="match status" value="1"/>
</dbReference>
<dbReference type="InterPro" id="IPR012334">
    <property type="entry name" value="Pectin_lyas_fold"/>
</dbReference>
<name>A0AAU9XMK9_9CNID</name>
<dbReference type="GO" id="GO:0042981">
    <property type="term" value="P:regulation of apoptotic process"/>
    <property type="evidence" value="ECO:0007669"/>
    <property type="project" value="TreeGrafter"/>
</dbReference>
<evidence type="ECO:0000313" key="2">
    <source>
        <dbReference type="EMBL" id="CAH3153101.1"/>
    </source>
</evidence>
<protein>
    <recommendedName>
        <fullName evidence="4">F-box protein 11</fullName>
    </recommendedName>
</protein>
<evidence type="ECO:0000313" key="3">
    <source>
        <dbReference type="Proteomes" id="UP001159428"/>
    </source>
</evidence>
<comment type="caution">
    <text evidence="2">The sequence shown here is derived from an EMBL/GenBank/DDBJ whole genome shotgun (WGS) entry which is preliminary data.</text>
</comment>
<sequence>HEEGTGLIEDNEINNNTLVGVWITTGSTPTLRNNRIHSGKQINPCIRRNKIWGGQNGGVLTYNGGGVLEENEVFNNRFDGICLATGVEPKLRSKYNV</sequence>
<proteinExistence type="predicted"/>
<dbReference type="NCBIfam" id="TIGR03804">
    <property type="entry name" value="para_beta_helix"/>
    <property type="match status" value="1"/>
</dbReference>
<organism evidence="2 3">
    <name type="scientific">Pocillopora meandrina</name>
    <dbReference type="NCBI Taxonomy" id="46732"/>
    <lineage>
        <taxon>Eukaryota</taxon>
        <taxon>Metazoa</taxon>
        <taxon>Cnidaria</taxon>
        <taxon>Anthozoa</taxon>
        <taxon>Hexacorallia</taxon>
        <taxon>Scleractinia</taxon>
        <taxon>Astrocoeniina</taxon>
        <taxon>Pocilloporidae</taxon>
        <taxon>Pocillopora</taxon>
    </lineage>
</organism>
<evidence type="ECO:0000256" key="1">
    <source>
        <dbReference type="ARBA" id="ARBA00022737"/>
    </source>
</evidence>
<dbReference type="Gene3D" id="2.160.20.10">
    <property type="entry name" value="Single-stranded right-handed beta-helix, Pectin lyase-like"/>
    <property type="match status" value="1"/>
</dbReference>
<feature type="non-terminal residue" evidence="2">
    <location>
        <position position="1"/>
    </location>
</feature>
<dbReference type="SUPFAM" id="SSF51126">
    <property type="entry name" value="Pectin lyase-like"/>
    <property type="match status" value="1"/>
</dbReference>
<reference evidence="2 3" key="1">
    <citation type="submission" date="2022-05" db="EMBL/GenBank/DDBJ databases">
        <authorList>
            <consortium name="Genoscope - CEA"/>
            <person name="William W."/>
        </authorList>
    </citation>
    <scope>NUCLEOTIDE SEQUENCE [LARGE SCALE GENOMIC DNA]</scope>
</reference>
<dbReference type="InterPro" id="IPR022441">
    <property type="entry name" value="Para_beta_helix_rpt-2"/>
</dbReference>
<keyword evidence="3" id="KW-1185">Reference proteome</keyword>
<dbReference type="PANTHER" id="PTHR22990:SF20">
    <property type="entry name" value="F-BOX ONLY PROTEIN 11"/>
    <property type="match status" value="1"/>
</dbReference>
<dbReference type="InterPro" id="IPR011050">
    <property type="entry name" value="Pectin_lyase_fold/virulence"/>
</dbReference>
<evidence type="ECO:0008006" key="4">
    <source>
        <dbReference type="Google" id="ProtNLM"/>
    </source>
</evidence>
<gene>
    <name evidence="2" type="ORF">PMEA_00026969</name>
</gene>
<accession>A0AAU9XMK9</accession>
<dbReference type="AlphaFoldDB" id="A0AAU9XMK9"/>
<keyword evidence="1" id="KW-0677">Repeat</keyword>
<dbReference type="InterPro" id="IPR051550">
    <property type="entry name" value="SCF-Subunits/Alg-Epimerases"/>
</dbReference>
<dbReference type="GO" id="GO:0006511">
    <property type="term" value="P:ubiquitin-dependent protein catabolic process"/>
    <property type="evidence" value="ECO:0007669"/>
    <property type="project" value="TreeGrafter"/>
</dbReference>